<keyword evidence="1" id="KW-0732">Signal</keyword>
<feature type="chain" id="PRO_5002435090" evidence="1">
    <location>
        <begin position="17"/>
        <end position="64"/>
    </location>
</feature>
<sequence>MTMLPLITVFFGKVISFNLPVNRKRCKYKKRTGKCKYVFLAPEAAPNGRGLVPTGRGLASKIED</sequence>
<dbReference type="AlphaFoldDB" id="A0A0E9XM85"/>
<protein>
    <submittedName>
        <fullName evidence="2">Uncharacterized protein</fullName>
    </submittedName>
</protein>
<reference evidence="2" key="2">
    <citation type="journal article" date="2015" name="Fish Shellfish Immunol.">
        <title>Early steps in the European eel (Anguilla anguilla)-Vibrio vulnificus interaction in the gills: Role of the RtxA13 toxin.</title>
        <authorList>
            <person name="Callol A."/>
            <person name="Pajuelo D."/>
            <person name="Ebbesson L."/>
            <person name="Teles M."/>
            <person name="MacKenzie S."/>
            <person name="Amaro C."/>
        </authorList>
    </citation>
    <scope>NUCLEOTIDE SEQUENCE</scope>
</reference>
<evidence type="ECO:0000256" key="1">
    <source>
        <dbReference type="SAM" id="SignalP"/>
    </source>
</evidence>
<accession>A0A0E9XM85</accession>
<reference evidence="2" key="1">
    <citation type="submission" date="2014-11" db="EMBL/GenBank/DDBJ databases">
        <authorList>
            <person name="Amaro Gonzalez C."/>
        </authorList>
    </citation>
    <scope>NUCLEOTIDE SEQUENCE</scope>
</reference>
<proteinExistence type="predicted"/>
<name>A0A0E9XM85_ANGAN</name>
<evidence type="ECO:0000313" key="2">
    <source>
        <dbReference type="EMBL" id="JAI03838.1"/>
    </source>
</evidence>
<dbReference type="EMBL" id="GBXM01004740">
    <property type="protein sequence ID" value="JAI03838.1"/>
    <property type="molecule type" value="Transcribed_RNA"/>
</dbReference>
<organism evidence="2">
    <name type="scientific">Anguilla anguilla</name>
    <name type="common">European freshwater eel</name>
    <name type="synonym">Muraena anguilla</name>
    <dbReference type="NCBI Taxonomy" id="7936"/>
    <lineage>
        <taxon>Eukaryota</taxon>
        <taxon>Metazoa</taxon>
        <taxon>Chordata</taxon>
        <taxon>Craniata</taxon>
        <taxon>Vertebrata</taxon>
        <taxon>Euteleostomi</taxon>
        <taxon>Actinopterygii</taxon>
        <taxon>Neopterygii</taxon>
        <taxon>Teleostei</taxon>
        <taxon>Anguilliformes</taxon>
        <taxon>Anguillidae</taxon>
        <taxon>Anguilla</taxon>
    </lineage>
</organism>
<feature type="signal peptide" evidence="1">
    <location>
        <begin position="1"/>
        <end position="16"/>
    </location>
</feature>